<dbReference type="InterPro" id="IPR037038">
    <property type="entry name" value="HepT-like_sf"/>
</dbReference>
<dbReference type="Gene3D" id="1.20.120.580">
    <property type="entry name" value="bsu32300-like"/>
    <property type="match status" value="1"/>
</dbReference>
<evidence type="ECO:0000313" key="6">
    <source>
        <dbReference type="Proteomes" id="UP000646053"/>
    </source>
</evidence>
<dbReference type="InterPro" id="IPR052379">
    <property type="entry name" value="Type_VII_TA_RNase"/>
</dbReference>
<evidence type="ECO:0000256" key="3">
    <source>
        <dbReference type="ARBA" id="ARBA00022801"/>
    </source>
</evidence>
<keyword evidence="1" id="KW-1277">Toxin-antitoxin system</keyword>
<reference evidence="5" key="1">
    <citation type="submission" date="2019-12" db="EMBL/GenBank/DDBJ databases">
        <title>High-Quality draft genome sequences of three cyanobacteria isolated from the limestone walls of the Old Cathedral of Coimbra.</title>
        <authorList>
            <person name="Tiago I."/>
            <person name="Soares F."/>
            <person name="Portugal A."/>
        </authorList>
    </citation>
    <scope>NUCLEOTIDE SEQUENCE</scope>
    <source>
        <strain evidence="5">A</strain>
    </source>
</reference>
<protein>
    <submittedName>
        <fullName evidence="5">DUF86 domain-containing protein</fullName>
    </submittedName>
</protein>
<gene>
    <name evidence="5" type="ORF">GS601_17400</name>
</gene>
<keyword evidence="2" id="KW-0540">Nuclease</keyword>
<dbReference type="GO" id="GO:0110001">
    <property type="term" value="C:toxin-antitoxin complex"/>
    <property type="evidence" value="ECO:0007669"/>
    <property type="project" value="InterPro"/>
</dbReference>
<dbReference type="NCBIfam" id="NF047751">
    <property type="entry name" value="HepT_toxin"/>
    <property type="match status" value="1"/>
</dbReference>
<dbReference type="Pfam" id="PF01934">
    <property type="entry name" value="HepT-like"/>
    <property type="match status" value="1"/>
</dbReference>
<dbReference type="EMBL" id="WVIE01000023">
    <property type="protein sequence ID" value="NDJ19040.1"/>
    <property type="molecule type" value="Genomic_DNA"/>
</dbReference>
<dbReference type="PANTHER" id="PTHR33397">
    <property type="entry name" value="UPF0331 PROTEIN YUTE"/>
    <property type="match status" value="1"/>
</dbReference>
<evidence type="ECO:0000256" key="2">
    <source>
        <dbReference type="ARBA" id="ARBA00022722"/>
    </source>
</evidence>
<dbReference type="GO" id="GO:0004540">
    <property type="term" value="F:RNA nuclease activity"/>
    <property type="evidence" value="ECO:0007669"/>
    <property type="project" value="InterPro"/>
</dbReference>
<name>A0A8J8CMX5_9CYAN</name>
<keyword evidence="3" id="KW-0378">Hydrolase</keyword>
<dbReference type="GO" id="GO:0016787">
    <property type="term" value="F:hydrolase activity"/>
    <property type="evidence" value="ECO:0007669"/>
    <property type="project" value="UniProtKB-KW"/>
</dbReference>
<comment type="caution">
    <text evidence="5">The sequence shown here is derived from an EMBL/GenBank/DDBJ whole genome shotgun (WGS) entry which is preliminary data.</text>
</comment>
<comment type="similarity">
    <text evidence="4">Belongs to the HepT RNase toxin family.</text>
</comment>
<evidence type="ECO:0000313" key="5">
    <source>
        <dbReference type="EMBL" id="NDJ19040.1"/>
    </source>
</evidence>
<evidence type="ECO:0000256" key="4">
    <source>
        <dbReference type="ARBA" id="ARBA00024207"/>
    </source>
</evidence>
<dbReference type="PANTHER" id="PTHR33397:SF3">
    <property type="entry name" value="MRNA NUCLEASE HEPT"/>
    <property type="match status" value="1"/>
</dbReference>
<accession>A0A8J8CMX5</accession>
<keyword evidence="6" id="KW-1185">Reference proteome</keyword>
<dbReference type="AlphaFoldDB" id="A0A8J8CMX5"/>
<dbReference type="RefSeq" id="WP_162424567.1">
    <property type="nucleotide sequence ID" value="NZ_WVIE01000023.1"/>
</dbReference>
<organism evidence="5 6">
    <name type="scientific">Myxacorys almedinensis A</name>
    <dbReference type="NCBI Taxonomy" id="2690445"/>
    <lineage>
        <taxon>Bacteria</taxon>
        <taxon>Bacillati</taxon>
        <taxon>Cyanobacteriota</taxon>
        <taxon>Cyanophyceae</taxon>
        <taxon>Leptolyngbyales</taxon>
        <taxon>Leptolyngbyaceae</taxon>
        <taxon>Myxacorys</taxon>
        <taxon>Myxacorys almedinensis</taxon>
    </lineage>
</organism>
<dbReference type="InterPro" id="IPR008201">
    <property type="entry name" value="HepT-like"/>
</dbReference>
<proteinExistence type="inferred from homology"/>
<sequence length="156" mass="17565">MKEFTSITVGEKIGGIGRRLQRLDRFQSLTLDEYLQDEDIQSIIERLLEQIIQSALDINRAFLKRVAGIASEGGKAPKNAETFTLAGQYGLISPALGKRMEKSGGFRNVLAHLYDEIIAEKVYEALQYALTDYPQYVAEVEAYLNLLEQTDDEESD</sequence>
<evidence type="ECO:0000256" key="1">
    <source>
        <dbReference type="ARBA" id="ARBA00022649"/>
    </source>
</evidence>
<dbReference type="Proteomes" id="UP000646053">
    <property type="component" value="Unassembled WGS sequence"/>
</dbReference>